<evidence type="ECO:0000313" key="2">
    <source>
        <dbReference type="EMBL" id="SEB93525.1"/>
    </source>
</evidence>
<evidence type="ECO:0000259" key="1">
    <source>
        <dbReference type="Pfam" id="PF00535"/>
    </source>
</evidence>
<dbReference type="OrthoDB" id="9771846at2"/>
<accession>A0A1H4NF33</accession>
<dbReference type="RefSeq" id="WP_091183849.1">
    <property type="nucleotide sequence ID" value="NZ_FNRY01000001.1"/>
</dbReference>
<dbReference type="InterPro" id="IPR001173">
    <property type="entry name" value="Glyco_trans_2-like"/>
</dbReference>
<dbReference type="GO" id="GO:0016740">
    <property type="term" value="F:transferase activity"/>
    <property type="evidence" value="ECO:0007669"/>
    <property type="project" value="UniProtKB-KW"/>
</dbReference>
<feature type="domain" description="Glycosyltransferase 2-like" evidence="1">
    <location>
        <begin position="14"/>
        <end position="138"/>
    </location>
</feature>
<organism evidence="2 3">
    <name type="scientific">Paramicrobacterium humi</name>
    <dbReference type="NCBI Taxonomy" id="640635"/>
    <lineage>
        <taxon>Bacteria</taxon>
        <taxon>Bacillati</taxon>
        <taxon>Actinomycetota</taxon>
        <taxon>Actinomycetes</taxon>
        <taxon>Micrococcales</taxon>
        <taxon>Microbacteriaceae</taxon>
        <taxon>Paramicrobacterium</taxon>
    </lineage>
</organism>
<dbReference type="SUPFAM" id="SSF53448">
    <property type="entry name" value="Nucleotide-diphospho-sugar transferases"/>
    <property type="match status" value="1"/>
</dbReference>
<name>A0A1H4NF33_9MICO</name>
<evidence type="ECO:0000313" key="3">
    <source>
        <dbReference type="Proteomes" id="UP000199183"/>
    </source>
</evidence>
<dbReference type="PANTHER" id="PTHR43179:SF7">
    <property type="entry name" value="RHAMNOSYLTRANSFERASE WBBL"/>
    <property type="match status" value="1"/>
</dbReference>
<gene>
    <name evidence="2" type="ORF">SAMN04489806_2168</name>
</gene>
<keyword evidence="2" id="KW-0808">Transferase</keyword>
<dbReference type="PANTHER" id="PTHR43179">
    <property type="entry name" value="RHAMNOSYLTRANSFERASE WBBL"/>
    <property type="match status" value="1"/>
</dbReference>
<keyword evidence="3" id="KW-1185">Reference proteome</keyword>
<proteinExistence type="predicted"/>
<dbReference type="AlphaFoldDB" id="A0A1H4NF33"/>
<dbReference type="Proteomes" id="UP000199183">
    <property type="component" value="Unassembled WGS sequence"/>
</dbReference>
<dbReference type="STRING" id="640635.SAMN04489806_2168"/>
<dbReference type="InterPro" id="IPR029044">
    <property type="entry name" value="Nucleotide-diphossugar_trans"/>
</dbReference>
<sequence length="312" mass="33490">MNRLPKGSAVRIGVVIVAFNSDNLLNGCISGALLDPQVSDVVVVDNSSSANSRRVVLERAKDDSRLRYLDPGKNLGFAKGCNEGASAIQGATHYFFVNPDVQLSRPLAALVTHLESTRSAIVTGRLRSPAHPLSVNVRPQANWRRETMKAMVGSRAYMSKSLSPSQTPEGARLDVGQVDGALLGISVDHFNALRGFDEQFELYYEDVDICLRAAAIGGCVYVSEEWGIHVGGASSASVSALAYSVARVSRVRFLRKHYGVSRAVRMATIAVALLELAARTATGQPEGLRVRSDSVRSQLAELTRPGSVQVLA</sequence>
<dbReference type="EMBL" id="FNRY01000001">
    <property type="protein sequence ID" value="SEB93525.1"/>
    <property type="molecule type" value="Genomic_DNA"/>
</dbReference>
<dbReference type="Pfam" id="PF00535">
    <property type="entry name" value="Glycos_transf_2"/>
    <property type="match status" value="1"/>
</dbReference>
<protein>
    <submittedName>
        <fullName evidence="2">Glycosyltransferase, GT2 family</fullName>
    </submittedName>
</protein>
<dbReference type="Gene3D" id="3.90.550.10">
    <property type="entry name" value="Spore Coat Polysaccharide Biosynthesis Protein SpsA, Chain A"/>
    <property type="match status" value="1"/>
</dbReference>
<reference evidence="2 3" key="1">
    <citation type="submission" date="2016-10" db="EMBL/GenBank/DDBJ databases">
        <authorList>
            <person name="de Groot N.N."/>
        </authorList>
    </citation>
    <scope>NUCLEOTIDE SEQUENCE [LARGE SCALE GENOMIC DNA]</scope>
    <source>
        <strain evidence="2 3">DSM 21799</strain>
    </source>
</reference>